<reference evidence="2 3" key="1">
    <citation type="journal article" date="2019" name="Int. J. Syst. Evol. Microbiol.">
        <title>Anaerobacillus alkaliphilus sp. nov., a novel alkaliphilic and moderately halophilic bacterium.</title>
        <authorList>
            <person name="Borsodi A.K."/>
            <person name="Aszalos J.M."/>
            <person name="Bihari P."/>
            <person name="Nagy I."/>
            <person name="Schumann P."/>
            <person name="Sproer C."/>
            <person name="Kovacs A.L."/>
            <person name="Boka K."/>
            <person name="Dobosy P."/>
            <person name="Ovari M."/>
            <person name="Szili-Kovacs T."/>
            <person name="Toth E."/>
        </authorList>
    </citation>
    <scope>NUCLEOTIDE SEQUENCE [LARGE SCALE GENOMIC DNA]</scope>
    <source>
        <strain evidence="2 3">B16-10</strain>
    </source>
</reference>
<sequence length="150" mass="17325">MNKISITFLLFSFFLVGCGHDHEKQAEEVNFLDPIEVELVTVTELKVNQEIVTQAIVRQGDMLVTDVNEVIFEVWQHGNPESYRSVEGLDKGEGVYEVSWTANDEGVYYIYYHVTARGMHRMEKHQFVIGDVDVEKILATPDERPKKHMH</sequence>
<dbReference type="PROSITE" id="PS51257">
    <property type="entry name" value="PROKAR_LIPOPROTEIN"/>
    <property type="match status" value="1"/>
</dbReference>
<name>A0A4Q0VS93_9BACI</name>
<feature type="domain" description="YtkA-like" evidence="1">
    <location>
        <begin position="33"/>
        <end position="113"/>
    </location>
</feature>
<proteinExistence type="predicted"/>
<gene>
    <name evidence="2" type="ORF">DS745_18330</name>
</gene>
<dbReference type="Proteomes" id="UP000290649">
    <property type="component" value="Unassembled WGS sequence"/>
</dbReference>
<dbReference type="InterPro" id="IPR032693">
    <property type="entry name" value="YtkA-like_dom"/>
</dbReference>
<comment type="caution">
    <text evidence="2">The sequence shown here is derived from an EMBL/GenBank/DDBJ whole genome shotgun (WGS) entry which is preliminary data.</text>
</comment>
<evidence type="ECO:0000313" key="2">
    <source>
        <dbReference type="EMBL" id="RXI98290.1"/>
    </source>
</evidence>
<evidence type="ECO:0000313" key="3">
    <source>
        <dbReference type="Proteomes" id="UP000290649"/>
    </source>
</evidence>
<dbReference type="AlphaFoldDB" id="A0A4Q0VS93"/>
<evidence type="ECO:0000259" key="1">
    <source>
        <dbReference type="Pfam" id="PF13115"/>
    </source>
</evidence>
<dbReference type="OrthoDB" id="2679563at2"/>
<organism evidence="2 3">
    <name type="scientific">Anaerobacillus alkaliphilus</name>
    <dbReference type="NCBI Taxonomy" id="1548597"/>
    <lineage>
        <taxon>Bacteria</taxon>
        <taxon>Bacillati</taxon>
        <taxon>Bacillota</taxon>
        <taxon>Bacilli</taxon>
        <taxon>Bacillales</taxon>
        <taxon>Bacillaceae</taxon>
        <taxon>Anaerobacillus</taxon>
    </lineage>
</organism>
<dbReference type="RefSeq" id="WP_129079650.1">
    <property type="nucleotide sequence ID" value="NZ_QOUX01000046.1"/>
</dbReference>
<protein>
    <recommendedName>
        <fullName evidence="1">YtkA-like domain-containing protein</fullName>
    </recommendedName>
</protein>
<keyword evidence="3" id="KW-1185">Reference proteome</keyword>
<dbReference type="EMBL" id="QOUX01000046">
    <property type="protein sequence ID" value="RXI98290.1"/>
    <property type="molecule type" value="Genomic_DNA"/>
</dbReference>
<accession>A0A4Q0VS93</accession>
<dbReference type="Pfam" id="PF13115">
    <property type="entry name" value="YtkA"/>
    <property type="match status" value="1"/>
</dbReference>